<evidence type="ECO:0000313" key="1">
    <source>
        <dbReference type="EMBL" id="GJM63726.1"/>
    </source>
</evidence>
<accession>A0AAN4W131</accession>
<gene>
    <name evidence="1" type="ORF">PEDI_42780</name>
</gene>
<dbReference type="Proteomes" id="UP001310022">
    <property type="component" value="Unassembled WGS sequence"/>
</dbReference>
<dbReference type="EMBL" id="BQKE01000003">
    <property type="protein sequence ID" value="GJM63726.1"/>
    <property type="molecule type" value="Genomic_DNA"/>
</dbReference>
<reference evidence="1 2" key="1">
    <citation type="submission" date="2021-12" db="EMBL/GenBank/DDBJ databases">
        <title>Genome sequencing of bacteria with rrn-lacking chromosome and rrn-plasmid.</title>
        <authorList>
            <person name="Anda M."/>
            <person name="Iwasaki W."/>
        </authorList>
    </citation>
    <scope>NUCLEOTIDE SEQUENCE [LARGE SCALE GENOMIC DNA]</scope>
    <source>
        <strain evidence="1 2">NBRC 15940</strain>
    </source>
</reference>
<evidence type="ECO:0008006" key="3">
    <source>
        <dbReference type="Google" id="ProtNLM"/>
    </source>
</evidence>
<comment type="caution">
    <text evidence="1">The sequence shown here is derived from an EMBL/GenBank/DDBJ whole genome shotgun (WGS) entry which is preliminary data.</text>
</comment>
<protein>
    <recommendedName>
        <fullName evidence="3">Porin</fullName>
    </recommendedName>
</protein>
<dbReference type="RefSeq" id="WP_338238853.1">
    <property type="nucleotide sequence ID" value="NZ_BQKE01000003.1"/>
</dbReference>
<evidence type="ECO:0000313" key="2">
    <source>
        <dbReference type="Proteomes" id="UP001310022"/>
    </source>
</evidence>
<name>A0AAN4W131_9BACT</name>
<dbReference type="AlphaFoldDB" id="A0AAN4W131"/>
<proteinExistence type="predicted"/>
<organism evidence="1 2">
    <name type="scientific">Persicobacter diffluens</name>
    <dbReference type="NCBI Taxonomy" id="981"/>
    <lineage>
        <taxon>Bacteria</taxon>
        <taxon>Pseudomonadati</taxon>
        <taxon>Bacteroidota</taxon>
        <taxon>Cytophagia</taxon>
        <taxon>Cytophagales</taxon>
        <taxon>Persicobacteraceae</taxon>
        <taxon>Persicobacter</taxon>
    </lineage>
</organism>
<sequence length="450" mass="50632">MGHLLPSAIGRWSLVLLLIGGMNAAVWAEGQGKKDKGLKRVQDDIYHPLQLNLDETGDAYIRFLLWTQLWGVADQNEEGSTQFSPSVRRARMMAYAQVSDRFLIVTHFGLNNLGPDNLSPTGTANASQMFLHDAWGEYKVFDNNQYSFYLGGGLHYWNGLSRLSNASTITFLTLDAQKPFFMWPSLGNSDQFGRHIGLYAKGKLGKFHYRISTNEAMENSFDATGMDMLDGSGAYATKYLSNGNLGRKVYQGYFTYQFLDQESDKLPFLAGTYLGAKTVFNIGAGFFYHKDGLISTKEGMEPKSFEELRKLSTSELKAQTELTSIQHFSADVFYDAPVGEGALTAYAAYYHYDYGDQYQGKWTSTGSVYYTQWGYLLPRFSDHGRLQPYVGYSQNDFKVADQNGHQLNIGANWLILSHHAKLSLEYLNDFNNLLPGATTQQIRFQAQIAL</sequence>
<keyword evidence="2" id="KW-1185">Reference proteome</keyword>